<dbReference type="GO" id="GO:0008233">
    <property type="term" value="F:peptidase activity"/>
    <property type="evidence" value="ECO:0007669"/>
    <property type="project" value="UniProtKB-KW"/>
</dbReference>
<dbReference type="GO" id="GO:0006508">
    <property type="term" value="P:proteolysis"/>
    <property type="evidence" value="ECO:0007669"/>
    <property type="project" value="UniProtKB-KW"/>
</dbReference>
<evidence type="ECO:0000313" key="2">
    <source>
        <dbReference type="Proteomes" id="UP000321393"/>
    </source>
</evidence>
<organism evidence="1 2">
    <name type="scientific">Cucumis melo var. makuwa</name>
    <name type="common">Oriental melon</name>
    <dbReference type="NCBI Taxonomy" id="1194695"/>
    <lineage>
        <taxon>Eukaryota</taxon>
        <taxon>Viridiplantae</taxon>
        <taxon>Streptophyta</taxon>
        <taxon>Embryophyta</taxon>
        <taxon>Tracheophyta</taxon>
        <taxon>Spermatophyta</taxon>
        <taxon>Magnoliopsida</taxon>
        <taxon>eudicotyledons</taxon>
        <taxon>Gunneridae</taxon>
        <taxon>Pentapetalae</taxon>
        <taxon>rosids</taxon>
        <taxon>fabids</taxon>
        <taxon>Cucurbitales</taxon>
        <taxon>Cucurbitaceae</taxon>
        <taxon>Benincaseae</taxon>
        <taxon>Cucumis</taxon>
    </lineage>
</organism>
<dbReference type="OrthoDB" id="1936908at2759"/>
<protein>
    <submittedName>
        <fullName evidence="1">Gag protease polyprotein</fullName>
    </submittedName>
</protein>
<keyword evidence="1" id="KW-0645">Protease</keyword>
<dbReference type="EMBL" id="SSTE01017387">
    <property type="protein sequence ID" value="KAA0040423.1"/>
    <property type="molecule type" value="Genomic_DNA"/>
</dbReference>
<reference evidence="1 2" key="1">
    <citation type="submission" date="2019-08" db="EMBL/GenBank/DDBJ databases">
        <title>Draft genome sequences of two oriental melons (Cucumis melo L. var makuwa).</title>
        <authorList>
            <person name="Kwon S.-Y."/>
        </authorList>
    </citation>
    <scope>NUCLEOTIDE SEQUENCE [LARGE SCALE GENOMIC DNA]</scope>
    <source>
        <strain evidence="2">cv. SW 3</strain>
        <tissue evidence="1">Leaf</tissue>
    </source>
</reference>
<accession>A0A5A7TBG8</accession>
<keyword evidence="1" id="KW-0378">Hydrolase</keyword>
<sequence>MTKDACISLVIPDHARISLVISKDARISLVIPEDARISLGISKGTMAAKVTRGADQRETDLQCESVFCVPMAKRSFATRQTKGVIRAQATDPVAPVTHANLTAMEQRFRDLIMQMRESQQLAPPASAQAPVDPTKAQMWLFLVETIFWYMECPDDQKVQCAIFMLKDKDIGCWKTTERMLRGDVGHITWKQSKYDADFDMLSRFGLEMIATEAVRADKFVRGLRLDIQGLVRAF</sequence>
<name>A0A5A7TBG8_CUCMM</name>
<proteinExistence type="predicted"/>
<dbReference type="Proteomes" id="UP000321393">
    <property type="component" value="Unassembled WGS sequence"/>
</dbReference>
<gene>
    <name evidence="1" type="ORF">E6C27_scaffold35G00490</name>
</gene>
<evidence type="ECO:0000313" key="1">
    <source>
        <dbReference type="EMBL" id="KAA0040423.1"/>
    </source>
</evidence>
<dbReference type="AlphaFoldDB" id="A0A5A7TBG8"/>
<comment type="caution">
    <text evidence="1">The sequence shown here is derived from an EMBL/GenBank/DDBJ whole genome shotgun (WGS) entry which is preliminary data.</text>
</comment>